<accession>A0A367WT97</accession>
<dbReference type="Pfam" id="PF03692">
    <property type="entry name" value="CxxCxxCC"/>
    <property type="match status" value="1"/>
</dbReference>
<name>A0A367WT97_9PROT</name>
<evidence type="ECO:0008006" key="3">
    <source>
        <dbReference type="Google" id="ProtNLM"/>
    </source>
</evidence>
<proteinExistence type="predicted"/>
<dbReference type="OrthoDB" id="259086at2"/>
<comment type="caution">
    <text evidence="1">The sequence shown here is derived from an EMBL/GenBank/DDBJ whole genome shotgun (WGS) entry which is preliminary data.</text>
</comment>
<reference evidence="1 2" key="1">
    <citation type="submission" date="2014-07" db="EMBL/GenBank/DDBJ databases">
        <title>Draft genome sequence of Thalassospira profundimaris PR54-5.</title>
        <authorList>
            <person name="Lai Q."/>
            <person name="Shao Z."/>
        </authorList>
    </citation>
    <scope>NUCLEOTIDE SEQUENCE [LARGE SCALE GENOMIC DNA]</scope>
    <source>
        <strain evidence="1 2">PR54-5</strain>
    </source>
</reference>
<gene>
    <name evidence="1" type="ORF">TH30_14700</name>
</gene>
<dbReference type="EMBL" id="JPWI01000009">
    <property type="protein sequence ID" value="RCK44618.1"/>
    <property type="molecule type" value="Genomic_DNA"/>
</dbReference>
<dbReference type="RefSeq" id="WP_114098776.1">
    <property type="nucleotide sequence ID" value="NZ_JPWI01000009.1"/>
</dbReference>
<sequence length="237" mass="26219">MAELDDAIDKISQSIANTGALTCEASRRYDEMFQTFRRELEHALDAQPTMADAARLAMSMVDTASTAIASSFPNPQHHDCCDQCSACCNLFVSVPPGVTSLIADHIRKTFDHREQTDLLARLKNAAAIIEQSKTTAEVRVRCPLLGEDNRCSIYDVRPLSCRAFTSSDAGRCHRMVFGDDSERATTIDQDPGHYRLHIEATDALQQTASRRNLNPRQKGFVHALLDQLDPAIKSPSV</sequence>
<organism evidence="1 2">
    <name type="scientific">Thalassospira profundimaris</name>
    <dbReference type="NCBI Taxonomy" id="502049"/>
    <lineage>
        <taxon>Bacteria</taxon>
        <taxon>Pseudomonadati</taxon>
        <taxon>Pseudomonadota</taxon>
        <taxon>Alphaproteobacteria</taxon>
        <taxon>Rhodospirillales</taxon>
        <taxon>Thalassospiraceae</taxon>
        <taxon>Thalassospira</taxon>
    </lineage>
</organism>
<evidence type="ECO:0000313" key="2">
    <source>
        <dbReference type="Proteomes" id="UP000252255"/>
    </source>
</evidence>
<dbReference type="Proteomes" id="UP000252255">
    <property type="component" value="Unassembled WGS sequence"/>
</dbReference>
<dbReference type="AlphaFoldDB" id="A0A367WT97"/>
<dbReference type="InterPro" id="IPR005358">
    <property type="entry name" value="Puta_zinc/iron-chelating_dom"/>
</dbReference>
<protein>
    <recommendedName>
        <fullName evidence="3">Fe-S oxidoreductase</fullName>
    </recommendedName>
</protein>
<evidence type="ECO:0000313" key="1">
    <source>
        <dbReference type="EMBL" id="RCK44618.1"/>
    </source>
</evidence>